<dbReference type="GO" id="GO:0005737">
    <property type="term" value="C:cytoplasm"/>
    <property type="evidence" value="ECO:0007669"/>
    <property type="project" value="TreeGrafter"/>
</dbReference>
<organism evidence="10 11">
    <name type="scientific">Calidifontibacillus erzurumensis</name>
    <dbReference type="NCBI Taxonomy" id="2741433"/>
    <lineage>
        <taxon>Bacteria</taxon>
        <taxon>Bacillati</taxon>
        <taxon>Bacillota</taxon>
        <taxon>Bacilli</taxon>
        <taxon>Bacillales</taxon>
        <taxon>Bacillaceae</taxon>
        <taxon>Calidifontibacillus/Schinkia group</taxon>
        <taxon>Calidifontibacillus</taxon>
    </lineage>
</organism>
<dbReference type="EMBL" id="JABTTE010000005">
    <property type="protein sequence ID" value="NSL51310.1"/>
    <property type="molecule type" value="Genomic_DNA"/>
</dbReference>
<dbReference type="GO" id="GO:0004401">
    <property type="term" value="F:histidinol-phosphatase activity"/>
    <property type="evidence" value="ECO:0007669"/>
    <property type="project" value="UniProtKB-UniRule"/>
</dbReference>
<dbReference type="CDD" id="cd12110">
    <property type="entry name" value="PHP_HisPPase_Hisj_like"/>
    <property type="match status" value="1"/>
</dbReference>
<evidence type="ECO:0000256" key="7">
    <source>
        <dbReference type="ARBA" id="ARBA00049158"/>
    </source>
</evidence>
<dbReference type="Pfam" id="PF02811">
    <property type="entry name" value="PHP"/>
    <property type="match status" value="1"/>
</dbReference>
<dbReference type="PANTHER" id="PTHR21039:SF0">
    <property type="entry name" value="HISTIDINOL-PHOSPHATASE"/>
    <property type="match status" value="1"/>
</dbReference>
<comment type="catalytic activity">
    <reaction evidence="7 8">
        <text>L-histidinol phosphate + H2O = L-histidinol + phosphate</text>
        <dbReference type="Rhea" id="RHEA:14465"/>
        <dbReference type="ChEBI" id="CHEBI:15377"/>
        <dbReference type="ChEBI" id="CHEBI:43474"/>
        <dbReference type="ChEBI" id="CHEBI:57699"/>
        <dbReference type="ChEBI" id="CHEBI:57980"/>
        <dbReference type="EC" id="3.1.3.15"/>
    </reaction>
</comment>
<sequence>MKADGHIHSPYCPHGSKDTFEQYIEQAIRLGFHEISFTEHAPLPENFDDPAPTKDSAMDENVFESYVGDLQLLKEKYKNKIKINIGLEVDYIIHYEEETKELLNKYGKFLDDSILSVHFLHFEGAYYCLDYSVEEFDKIISIIGTTEKVYEMYYELIKQSILSDLGPYKPRRIGHMTLVHKFQQKFPCKKDFSKEIYHILDLIKEKEMALDYNGAGINKPFCLEPYPPDWIVKEAAKQKIPLIYGSDAHTARDLNQGYDRLVSNVKLSSPTLLKEN</sequence>
<dbReference type="Gene3D" id="3.20.20.140">
    <property type="entry name" value="Metal-dependent hydrolases"/>
    <property type="match status" value="1"/>
</dbReference>
<dbReference type="InterPro" id="IPR016195">
    <property type="entry name" value="Pol/histidinol_Pase-like"/>
</dbReference>
<dbReference type="NCBIfam" id="TIGR01856">
    <property type="entry name" value="hisJ_fam"/>
    <property type="match status" value="1"/>
</dbReference>
<dbReference type="InterPro" id="IPR010140">
    <property type="entry name" value="Histidinol_P_phosphatase_HisJ"/>
</dbReference>
<proteinExistence type="inferred from homology"/>
<comment type="caution">
    <text evidence="10">The sequence shown here is derived from an EMBL/GenBank/DDBJ whole genome shotgun (WGS) entry which is preliminary data.</text>
</comment>
<feature type="domain" description="PHP" evidence="9">
    <location>
        <begin position="4"/>
        <end position="213"/>
    </location>
</feature>
<evidence type="ECO:0000256" key="6">
    <source>
        <dbReference type="ARBA" id="ARBA00023102"/>
    </source>
</evidence>
<keyword evidence="5 8" id="KW-0378">Hydrolase</keyword>
<evidence type="ECO:0000256" key="1">
    <source>
        <dbReference type="ARBA" id="ARBA00004970"/>
    </source>
</evidence>
<dbReference type="PANTHER" id="PTHR21039">
    <property type="entry name" value="HISTIDINOL PHOSPHATASE-RELATED"/>
    <property type="match status" value="1"/>
</dbReference>
<gene>
    <name evidence="10" type="primary">hisJ</name>
    <name evidence="10" type="ORF">HR057_05935</name>
</gene>
<dbReference type="GO" id="GO:0000105">
    <property type="term" value="P:L-histidine biosynthetic process"/>
    <property type="evidence" value="ECO:0007669"/>
    <property type="project" value="UniProtKB-UniRule"/>
</dbReference>
<evidence type="ECO:0000256" key="3">
    <source>
        <dbReference type="ARBA" id="ARBA00013085"/>
    </source>
</evidence>
<dbReference type="UniPathway" id="UPA00031">
    <property type="reaction ID" value="UER00013"/>
</dbReference>
<dbReference type="SUPFAM" id="SSF89550">
    <property type="entry name" value="PHP domain-like"/>
    <property type="match status" value="1"/>
</dbReference>
<dbReference type="Proteomes" id="UP000625804">
    <property type="component" value="Unassembled WGS sequence"/>
</dbReference>
<reference evidence="10" key="1">
    <citation type="submission" date="2020-06" db="EMBL/GenBank/DDBJ databases">
        <title>A novel thermopfilic bacterium from Erzurum, Turkey.</title>
        <authorList>
            <person name="Adiguzel A."/>
            <person name="Ay H."/>
            <person name="Baltaci M.O."/>
        </authorList>
    </citation>
    <scope>NUCLEOTIDE SEQUENCE</scope>
    <source>
        <strain evidence="10">P2</strain>
    </source>
</reference>
<dbReference type="AlphaFoldDB" id="A0A8J8KE15"/>
<comment type="pathway">
    <text evidence="1 8">Amino-acid biosynthesis; L-histidine biosynthesis; L-histidine from 5-phospho-alpha-D-ribose 1-diphosphate: step 8/9.</text>
</comment>
<dbReference type="NCBIfam" id="NF005996">
    <property type="entry name" value="PRK08123.1"/>
    <property type="match status" value="1"/>
</dbReference>
<name>A0A8J8KE15_9BACI</name>
<evidence type="ECO:0000256" key="4">
    <source>
        <dbReference type="ARBA" id="ARBA00022605"/>
    </source>
</evidence>
<protein>
    <recommendedName>
        <fullName evidence="3 8">Histidinol-phosphatase</fullName>
        <shortName evidence="8">HolPase</shortName>
        <ecNumber evidence="3 8">3.1.3.15</ecNumber>
    </recommendedName>
</protein>
<evidence type="ECO:0000256" key="5">
    <source>
        <dbReference type="ARBA" id="ARBA00022801"/>
    </source>
</evidence>
<dbReference type="EC" id="3.1.3.15" evidence="3 8"/>
<evidence type="ECO:0000256" key="2">
    <source>
        <dbReference type="ARBA" id="ARBA00009152"/>
    </source>
</evidence>
<evidence type="ECO:0000313" key="10">
    <source>
        <dbReference type="EMBL" id="NSL51310.1"/>
    </source>
</evidence>
<keyword evidence="4 8" id="KW-0028">Amino-acid biosynthesis</keyword>
<evidence type="ECO:0000259" key="9">
    <source>
        <dbReference type="Pfam" id="PF02811"/>
    </source>
</evidence>
<dbReference type="InterPro" id="IPR004013">
    <property type="entry name" value="PHP_dom"/>
</dbReference>
<comment type="similarity">
    <text evidence="2 8">Belongs to the PHP hydrolase family. HisK subfamily.</text>
</comment>
<keyword evidence="6 8" id="KW-0368">Histidine biosynthesis</keyword>
<accession>A0A8J8KE15</accession>
<evidence type="ECO:0000256" key="8">
    <source>
        <dbReference type="RuleBase" id="RU366003"/>
    </source>
</evidence>
<evidence type="ECO:0000313" key="11">
    <source>
        <dbReference type="Proteomes" id="UP000625804"/>
    </source>
</evidence>
<dbReference type="RefSeq" id="WP_173730516.1">
    <property type="nucleotide sequence ID" value="NZ_JABTTE010000005.1"/>
</dbReference>
<keyword evidence="11" id="KW-1185">Reference proteome</keyword>